<gene>
    <name evidence="3" type="ORF">GCM10009640_20950</name>
</gene>
<keyword evidence="4" id="KW-1185">Reference proteome</keyword>
<evidence type="ECO:0000313" key="3">
    <source>
        <dbReference type="EMBL" id="GAA1424533.1"/>
    </source>
</evidence>
<evidence type="ECO:0000313" key="4">
    <source>
        <dbReference type="Proteomes" id="UP001501266"/>
    </source>
</evidence>
<feature type="transmembrane region" description="Helical" evidence="2">
    <location>
        <begin position="45"/>
        <end position="70"/>
    </location>
</feature>
<reference evidence="3 4" key="1">
    <citation type="journal article" date="2019" name="Int. J. Syst. Evol. Microbiol.">
        <title>The Global Catalogue of Microorganisms (GCM) 10K type strain sequencing project: providing services to taxonomists for standard genome sequencing and annotation.</title>
        <authorList>
            <consortium name="The Broad Institute Genomics Platform"/>
            <consortium name="The Broad Institute Genome Sequencing Center for Infectious Disease"/>
            <person name="Wu L."/>
            <person name="Ma J."/>
        </authorList>
    </citation>
    <scope>NUCLEOTIDE SEQUENCE [LARGE SCALE GENOMIC DNA]</scope>
    <source>
        <strain evidence="3 4">JCM 12398</strain>
    </source>
</reference>
<name>A0ABN1YX02_9MICO</name>
<dbReference type="Proteomes" id="UP001501266">
    <property type="component" value="Unassembled WGS sequence"/>
</dbReference>
<evidence type="ECO:0008006" key="5">
    <source>
        <dbReference type="Google" id="ProtNLM"/>
    </source>
</evidence>
<dbReference type="EMBL" id="BAAAKK010000005">
    <property type="protein sequence ID" value="GAA1424533.1"/>
    <property type="molecule type" value="Genomic_DNA"/>
</dbReference>
<protein>
    <recommendedName>
        <fullName evidence="5">SipW-cognate class signal peptide</fullName>
    </recommendedName>
</protein>
<feature type="region of interest" description="Disordered" evidence="1">
    <location>
        <begin position="1"/>
        <end position="33"/>
    </location>
</feature>
<evidence type="ECO:0000256" key="1">
    <source>
        <dbReference type="SAM" id="MobiDB-lite"/>
    </source>
</evidence>
<keyword evidence="2" id="KW-0472">Membrane</keyword>
<organism evidence="3 4">
    <name type="scientific">Agrococcus citreus</name>
    <dbReference type="NCBI Taxonomy" id="84643"/>
    <lineage>
        <taxon>Bacteria</taxon>
        <taxon>Bacillati</taxon>
        <taxon>Actinomycetota</taxon>
        <taxon>Actinomycetes</taxon>
        <taxon>Micrococcales</taxon>
        <taxon>Microbacteriaceae</taxon>
        <taxon>Agrococcus</taxon>
    </lineage>
</organism>
<accession>A0ABN1YX02</accession>
<keyword evidence="2" id="KW-1133">Transmembrane helix</keyword>
<sequence length="208" mass="20985">MRQPVPPRPRAAEGRALADPDAAMSQQPGTTPLPRLRRAFSVRRMLLTAAGGAAILGLALSGVGGSYALWSSQARVSAGTISSGSAALTAAWGTGYDDQKWRNMLPRESIRQPFVVVNTGDVAMALSASVTPTAPGFEVRAAAGACSTTPLAGARLSATPTAVVAAASPVVLPAGASFAGCIEVRATDAATPASNTAFTITLDGRQAP</sequence>
<comment type="caution">
    <text evidence="3">The sequence shown here is derived from an EMBL/GenBank/DDBJ whole genome shotgun (WGS) entry which is preliminary data.</text>
</comment>
<evidence type="ECO:0000256" key="2">
    <source>
        <dbReference type="SAM" id="Phobius"/>
    </source>
</evidence>
<proteinExistence type="predicted"/>
<keyword evidence="2" id="KW-0812">Transmembrane</keyword>